<dbReference type="InterPro" id="IPR014978">
    <property type="entry name" value="Gln-Leu-Gln_QLQ"/>
</dbReference>
<keyword evidence="3 5" id="KW-0539">Nucleus</keyword>
<dbReference type="GO" id="GO:0006355">
    <property type="term" value="P:regulation of DNA-templated transcription"/>
    <property type="evidence" value="ECO:0007669"/>
    <property type="project" value="InterPro"/>
</dbReference>
<feature type="domain" description="WRC" evidence="8">
    <location>
        <begin position="85"/>
        <end position="129"/>
    </location>
</feature>
<evidence type="ECO:0000256" key="4">
    <source>
        <dbReference type="PROSITE-ProRule" id="PRU01002"/>
    </source>
</evidence>
<evidence type="ECO:0000259" key="7">
    <source>
        <dbReference type="PROSITE" id="PS51666"/>
    </source>
</evidence>
<dbReference type="PANTHER" id="PTHR31602">
    <property type="entry name" value="GROWTH-REGULATING FACTOR 5"/>
    <property type="match status" value="1"/>
</dbReference>
<keyword evidence="5" id="KW-0805">Transcription regulation</keyword>
<evidence type="ECO:0000313" key="10">
    <source>
        <dbReference type="RefSeq" id="XP_021864146.1"/>
    </source>
</evidence>
<evidence type="ECO:0000256" key="3">
    <source>
        <dbReference type="ARBA" id="ARBA00023242"/>
    </source>
</evidence>
<proteinExistence type="inferred from homology"/>
<accession>A0A9R0KA05</accession>
<evidence type="ECO:0000256" key="6">
    <source>
        <dbReference type="SAM" id="MobiDB-lite"/>
    </source>
</evidence>
<dbReference type="AlphaFoldDB" id="A0A9R0KA05"/>
<comment type="function">
    <text evidence="5">Transcription activator.</text>
</comment>
<organism evidence="9 10">
    <name type="scientific">Spinacia oleracea</name>
    <name type="common">Spinach</name>
    <dbReference type="NCBI Taxonomy" id="3562"/>
    <lineage>
        <taxon>Eukaryota</taxon>
        <taxon>Viridiplantae</taxon>
        <taxon>Streptophyta</taxon>
        <taxon>Embryophyta</taxon>
        <taxon>Tracheophyta</taxon>
        <taxon>Spermatophyta</taxon>
        <taxon>Magnoliopsida</taxon>
        <taxon>eudicotyledons</taxon>
        <taxon>Gunneridae</taxon>
        <taxon>Pentapetalae</taxon>
        <taxon>Caryophyllales</taxon>
        <taxon>Chenopodiaceae</taxon>
        <taxon>Chenopodioideae</taxon>
        <taxon>Anserineae</taxon>
        <taxon>Spinacia</taxon>
    </lineage>
</organism>
<dbReference type="RefSeq" id="XP_021864146.1">
    <property type="nucleotide sequence ID" value="XM_022008454.2"/>
</dbReference>
<feature type="region of interest" description="Disordered" evidence="6">
    <location>
        <begin position="221"/>
        <end position="240"/>
    </location>
</feature>
<dbReference type="PROSITE" id="PS51666">
    <property type="entry name" value="QLQ"/>
    <property type="match status" value="1"/>
</dbReference>
<comment type="caution">
    <text evidence="4">Lacks conserved residue(s) required for the propagation of feature annotation.</text>
</comment>
<comment type="similarity">
    <text evidence="2 5">Belongs to the GRF family.</text>
</comment>
<protein>
    <recommendedName>
        <fullName evidence="5">Growth-regulating factor</fullName>
    </recommendedName>
</protein>
<dbReference type="GO" id="GO:0099402">
    <property type="term" value="P:plant organ development"/>
    <property type="evidence" value="ECO:0007669"/>
    <property type="project" value="UniProtKB-ARBA"/>
</dbReference>
<name>A0A9R0KA05_SPIOL</name>
<feature type="domain" description="QLQ" evidence="7">
    <location>
        <begin position="17"/>
        <end position="52"/>
    </location>
</feature>
<dbReference type="PROSITE" id="PS51667">
    <property type="entry name" value="WRC"/>
    <property type="match status" value="1"/>
</dbReference>
<dbReference type="Pfam" id="PF08879">
    <property type="entry name" value="WRC"/>
    <property type="match status" value="1"/>
</dbReference>
<comment type="domain">
    <text evidence="5">The QLQ domain and WRC domain may be involved in protein-protein interaction and DNA-binding, respectively.</text>
</comment>
<keyword evidence="5" id="KW-0010">Activator</keyword>
<evidence type="ECO:0000259" key="8">
    <source>
        <dbReference type="PROSITE" id="PS51667"/>
    </source>
</evidence>
<dbReference type="GO" id="GO:0005524">
    <property type="term" value="F:ATP binding"/>
    <property type="evidence" value="ECO:0007669"/>
    <property type="project" value="UniProtKB-UniRule"/>
</dbReference>
<comment type="subcellular location">
    <subcellularLocation>
        <location evidence="1 5">Nucleus</location>
    </subcellularLocation>
</comment>
<keyword evidence="5" id="KW-0804">Transcription</keyword>
<dbReference type="InterPro" id="IPR031137">
    <property type="entry name" value="GRF"/>
</dbReference>
<evidence type="ECO:0000256" key="2">
    <source>
        <dbReference type="ARBA" id="ARBA00008122"/>
    </source>
</evidence>
<dbReference type="SMART" id="SM00951">
    <property type="entry name" value="QLQ"/>
    <property type="match status" value="1"/>
</dbReference>
<dbReference type="GeneID" id="110802996"/>
<dbReference type="GO" id="GO:0005634">
    <property type="term" value="C:nucleus"/>
    <property type="evidence" value="ECO:0007669"/>
    <property type="project" value="UniProtKB-SubCell"/>
</dbReference>
<dbReference type="Proteomes" id="UP000813463">
    <property type="component" value="Chromosome 1"/>
</dbReference>
<dbReference type="PANTHER" id="PTHR31602:SF46">
    <property type="entry name" value="GROWTH-REGULATING FACTOR 6"/>
    <property type="match status" value="1"/>
</dbReference>
<evidence type="ECO:0000313" key="9">
    <source>
        <dbReference type="Proteomes" id="UP000813463"/>
    </source>
</evidence>
<sequence length="240" mass="26997">MMIAGRNSCKSPSSPFPFTASQWQELEQQLLTFKYIMSGIPVPPQLFSTVLNNPFSSSSSPLFPHQQSLPFGWGCFQVGYGRKIDPEPGRCRRTDGKKWRCSKEACSDSKYCEKHMHRGKNKSKKQIQTTLQSSTTTTTNETILSATTTTSSPTMNLMKTCVPNSSSVISCSDSQSNDASTNNYPYYSNNYPTTFYPFLSPQSSSDSTSFTQSSTQNFNAPHWLLDSDSYDQPKKEMRYF</sequence>
<dbReference type="Pfam" id="PF08880">
    <property type="entry name" value="QLQ"/>
    <property type="match status" value="1"/>
</dbReference>
<feature type="compositionally biased region" description="Basic and acidic residues" evidence="6">
    <location>
        <begin position="231"/>
        <end position="240"/>
    </location>
</feature>
<evidence type="ECO:0000256" key="1">
    <source>
        <dbReference type="ARBA" id="ARBA00004123"/>
    </source>
</evidence>
<reference evidence="10" key="2">
    <citation type="submission" date="2025-08" db="UniProtKB">
        <authorList>
            <consortium name="RefSeq"/>
        </authorList>
    </citation>
    <scope>IDENTIFICATION</scope>
    <source>
        <tissue evidence="10">Leaf</tissue>
    </source>
</reference>
<dbReference type="GO" id="GO:0006351">
    <property type="term" value="P:DNA-templated transcription"/>
    <property type="evidence" value="ECO:0007669"/>
    <property type="project" value="UniProtKB-UniRule"/>
</dbReference>
<gene>
    <name evidence="10" type="primary">LOC110802996</name>
</gene>
<dbReference type="OrthoDB" id="1927209at2759"/>
<dbReference type="KEGG" id="soe:110802996"/>
<reference evidence="9" key="1">
    <citation type="journal article" date="2021" name="Nat. Commun.">
        <title>Genomic analyses provide insights into spinach domestication and the genetic basis of agronomic traits.</title>
        <authorList>
            <person name="Cai X."/>
            <person name="Sun X."/>
            <person name="Xu C."/>
            <person name="Sun H."/>
            <person name="Wang X."/>
            <person name="Ge C."/>
            <person name="Zhang Z."/>
            <person name="Wang Q."/>
            <person name="Fei Z."/>
            <person name="Jiao C."/>
            <person name="Wang Q."/>
        </authorList>
    </citation>
    <scope>NUCLEOTIDE SEQUENCE [LARGE SCALE GENOMIC DNA]</scope>
    <source>
        <strain evidence="9">cv. Varoflay</strain>
    </source>
</reference>
<keyword evidence="9" id="KW-1185">Reference proteome</keyword>
<evidence type="ECO:0000256" key="5">
    <source>
        <dbReference type="RuleBase" id="RU367127"/>
    </source>
</evidence>
<dbReference type="InterPro" id="IPR014977">
    <property type="entry name" value="WRC_dom"/>
</dbReference>